<protein>
    <recommendedName>
        <fullName evidence="4">DUF3955 domain-containing protein</fullName>
    </recommendedName>
</protein>
<evidence type="ECO:0000313" key="3">
    <source>
        <dbReference type="Proteomes" id="UP000306753"/>
    </source>
</evidence>
<reference evidence="2 3" key="1">
    <citation type="journal article" date="2017" name="Eur. J. Clin. Microbiol. Infect. Dis.">
        <title>Uncommonly isolated clinical Pseudomonas: identification and phylogenetic assignation.</title>
        <authorList>
            <person name="Mulet M."/>
            <person name="Gomila M."/>
            <person name="Ramirez A."/>
            <person name="Cardew S."/>
            <person name="Moore E.R."/>
            <person name="Lalucat J."/>
            <person name="Garcia-Valdes E."/>
        </authorList>
    </citation>
    <scope>NUCLEOTIDE SEQUENCE [LARGE SCALE GENOMIC DNA]</scope>
    <source>
        <strain evidence="2 3">SD129</strain>
    </source>
</reference>
<keyword evidence="1" id="KW-0472">Membrane</keyword>
<sequence>MVLLTFLMMGSLFFVFWFLFDGDDSRRFKMGSSRLDLALYGGPLVCAMGLFISMAIAALVRLFKR</sequence>
<dbReference type="AlphaFoldDB" id="A0A5R9QDR4"/>
<gene>
    <name evidence="2" type="ORF">DN820_12135</name>
</gene>
<comment type="caution">
    <text evidence="2">The sequence shown here is derived from an EMBL/GenBank/DDBJ whole genome shotgun (WGS) entry which is preliminary data.</text>
</comment>
<accession>A0A5R9QDR4</accession>
<keyword evidence="1" id="KW-1133">Transmembrane helix</keyword>
<evidence type="ECO:0000313" key="2">
    <source>
        <dbReference type="EMBL" id="TLX63269.1"/>
    </source>
</evidence>
<organism evidence="2 3">
    <name type="scientific">Stutzerimonas nosocomialis</name>
    <dbReference type="NCBI Taxonomy" id="1056496"/>
    <lineage>
        <taxon>Bacteria</taxon>
        <taxon>Pseudomonadati</taxon>
        <taxon>Pseudomonadota</taxon>
        <taxon>Gammaproteobacteria</taxon>
        <taxon>Pseudomonadales</taxon>
        <taxon>Pseudomonadaceae</taxon>
        <taxon>Stutzerimonas</taxon>
    </lineage>
</organism>
<dbReference type="EMBL" id="QLAG01000013">
    <property type="protein sequence ID" value="TLX63269.1"/>
    <property type="molecule type" value="Genomic_DNA"/>
</dbReference>
<dbReference type="Proteomes" id="UP000306753">
    <property type="component" value="Unassembled WGS sequence"/>
</dbReference>
<feature type="transmembrane region" description="Helical" evidence="1">
    <location>
        <begin position="38"/>
        <end position="63"/>
    </location>
</feature>
<evidence type="ECO:0008006" key="4">
    <source>
        <dbReference type="Google" id="ProtNLM"/>
    </source>
</evidence>
<keyword evidence="1" id="KW-0812">Transmembrane</keyword>
<name>A0A5R9QDR4_9GAMM</name>
<keyword evidence="3" id="KW-1185">Reference proteome</keyword>
<evidence type="ECO:0000256" key="1">
    <source>
        <dbReference type="SAM" id="Phobius"/>
    </source>
</evidence>
<proteinExistence type="predicted"/>